<proteinExistence type="predicted"/>
<dbReference type="SUPFAM" id="SSF54786">
    <property type="entry name" value="YcfA/nrd intein domain"/>
    <property type="match status" value="1"/>
</dbReference>
<dbReference type="GO" id="GO:0016787">
    <property type="term" value="F:hydrolase activity"/>
    <property type="evidence" value="ECO:0007669"/>
    <property type="project" value="UniProtKB-KW"/>
</dbReference>
<sequence>MPVLSGKEVIKALEKAGFKFVKQRGSHVKLRKFADGRKLTVIVPLKPVIRTGTMKSILRQSRLDIEELLKFLK</sequence>
<dbReference type="InterPro" id="IPR012933">
    <property type="entry name" value="HicA_mRNA_interferase"/>
</dbReference>
<protein>
    <submittedName>
        <fullName evidence="7">Type II toxin-antitoxin system HicA family toxin</fullName>
    </submittedName>
</protein>
<dbReference type="InterPro" id="IPR038570">
    <property type="entry name" value="HicA_sf"/>
</dbReference>
<dbReference type="Pfam" id="PF07927">
    <property type="entry name" value="HicA_toxin"/>
    <property type="match status" value="1"/>
</dbReference>
<dbReference type="AlphaFoldDB" id="A0A938YVV6"/>
<keyword evidence="3" id="KW-0255">Endonuclease</keyword>
<dbReference type="Gene3D" id="3.30.920.30">
    <property type="entry name" value="Hypothetical protein"/>
    <property type="match status" value="1"/>
</dbReference>
<reference evidence="7" key="1">
    <citation type="submission" date="2021-01" db="EMBL/GenBank/DDBJ databases">
        <title>Active Sulfur Cycling in an Early Earth Analoge.</title>
        <authorList>
            <person name="Hahn C.R."/>
            <person name="Youssef N.H."/>
            <person name="Elshahed M."/>
        </authorList>
    </citation>
    <scope>NUCLEOTIDE SEQUENCE</scope>
    <source>
        <strain evidence="7">Zod_Metabat.1151</strain>
    </source>
</reference>
<dbReference type="Proteomes" id="UP000809243">
    <property type="component" value="Unassembled WGS sequence"/>
</dbReference>
<evidence type="ECO:0000256" key="5">
    <source>
        <dbReference type="ARBA" id="ARBA00022884"/>
    </source>
</evidence>
<evidence type="ECO:0000256" key="3">
    <source>
        <dbReference type="ARBA" id="ARBA00022759"/>
    </source>
</evidence>
<evidence type="ECO:0000256" key="2">
    <source>
        <dbReference type="ARBA" id="ARBA00022722"/>
    </source>
</evidence>
<dbReference type="GO" id="GO:0003729">
    <property type="term" value="F:mRNA binding"/>
    <property type="evidence" value="ECO:0007669"/>
    <property type="project" value="InterPro"/>
</dbReference>
<keyword evidence="4" id="KW-0378">Hydrolase</keyword>
<gene>
    <name evidence="7" type="ORF">JW744_01160</name>
</gene>
<keyword evidence="6" id="KW-0346">Stress response</keyword>
<comment type="caution">
    <text evidence="7">The sequence shown here is derived from an EMBL/GenBank/DDBJ whole genome shotgun (WGS) entry which is preliminary data.</text>
</comment>
<keyword evidence="5" id="KW-0694">RNA-binding</keyword>
<keyword evidence="1" id="KW-1277">Toxin-antitoxin system</keyword>
<evidence type="ECO:0000313" key="7">
    <source>
        <dbReference type="EMBL" id="MBN2067057.1"/>
    </source>
</evidence>
<dbReference type="GO" id="GO:0004519">
    <property type="term" value="F:endonuclease activity"/>
    <property type="evidence" value="ECO:0007669"/>
    <property type="project" value="UniProtKB-KW"/>
</dbReference>
<evidence type="ECO:0000256" key="6">
    <source>
        <dbReference type="ARBA" id="ARBA00023016"/>
    </source>
</evidence>
<keyword evidence="2" id="KW-0540">Nuclease</keyword>
<dbReference type="EMBL" id="JAFGDB010000020">
    <property type="protein sequence ID" value="MBN2067057.1"/>
    <property type="molecule type" value="Genomic_DNA"/>
</dbReference>
<accession>A0A938YVV6</accession>
<evidence type="ECO:0000313" key="8">
    <source>
        <dbReference type="Proteomes" id="UP000809243"/>
    </source>
</evidence>
<organism evidence="7 8">
    <name type="scientific">Candidatus Iainarchaeum sp</name>
    <dbReference type="NCBI Taxonomy" id="3101447"/>
    <lineage>
        <taxon>Archaea</taxon>
        <taxon>Candidatus Iainarchaeota</taxon>
        <taxon>Candidatus Iainarchaeia</taxon>
        <taxon>Candidatus Iainarchaeales</taxon>
        <taxon>Candidatus Iainarchaeaceae</taxon>
        <taxon>Candidatus Iainarchaeum</taxon>
    </lineage>
</organism>
<name>A0A938YVV6_9ARCH</name>
<evidence type="ECO:0000256" key="1">
    <source>
        <dbReference type="ARBA" id="ARBA00022649"/>
    </source>
</evidence>
<evidence type="ECO:0000256" key="4">
    <source>
        <dbReference type="ARBA" id="ARBA00022801"/>
    </source>
</evidence>